<accession>A0AAW2ZSF1</accession>
<proteinExistence type="predicted"/>
<dbReference type="EMBL" id="JAOPGA020001853">
    <property type="protein sequence ID" value="KAL0491730.1"/>
    <property type="molecule type" value="Genomic_DNA"/>
</dbReference>
<organism evidence="2 3">
    <name type="scientific">Acrasis kona</name>
    <dbReference type="NCBI Taxonomy" id="1008807"/>
    <lineage>
        <taxon>Eukaryota</taxon>
        <taxon>Discoba</taxon>
        <taxon>Heterolobosea</taxon>
        <taxon>Tetramitia</taxon>
        <taxon>Eutetramitia</taxon>
        <taxon>Acrasidae</taxon>
        <taxon>Acrasis</taxon>
    </lineage>
</organism>
<evidence type="ECO:0000313" key="2">
    <source>
        <dbReference type="EMBL" id="KAL0491730.1"/>
    </source>
</evidence>
<dbReference type="Gene3D" id="1.20.920.20">
    <property type="match status" value="1"/>
</dbReference>
<evidence type="ECO:0000256" key="1">
    <source>
        <dbReference type="SAM" id="MobiDB-lite"/>
    </source>
</evidence>
<evidence type="ECO:0000313" key="3">
    <source>
        <dbReference type="Proteomes" id="UP001431209"/>
    </source>
</evidence>
<dbReference type="AlphaFoldDB" id="A0AAW2ZSF1"/>
<reference evidence="2 3" key="1">
    <citation type="submission" date="2024-03" db="EMBL/GenBank/DDBJ databases">
        <title>The Acrasis kona genome and developmental transcriptomes reveal deep origins of eukaryotic multicellular pathways.</title>
        <authorList>
            <person name="Sheikh S."/>
            <person name="Fu C.-J."/>
            <person name="Brown M.W."/>
            <person name="Baldauf S.L."/>
        </authorList>
    </citation>
    <scope>NUCLEOTIDE SEQUENCE [LARGE SCALE GENOMIC DNA]</scope>
    <source>
        <strain evidence="2 3">ATCC MYA-3509</strain>
    </source>
</reference>
<gene>
    <name evidence="2" type="ORF">AKO1_000634</name>
</gene>
<keyword evidence="3" id="KW-1185">Reference proteome</keyword>
<dbReference type="Proteomes" id="UP001431209">
    <property type="component" value="Unassembled WGS sequence"/>
</dbReference>
<name>A0AAW2ZSF1_9EUKA</name>
<comment type="caution">
    <text evidence="2">The sequence shown here is derived from an EMBL/GenBank/DDBJ whole genome shotgun (WGS) entry which is preliminary data.</text>
</comment>
<protein>
    <submittedName>
        <fullName evidence="2">Uncharacterized protein</fullName>
    </submittedName>
</protein>
<feature type="region of interest" description="Disordered" evidence="1">
    <location>
        <begin position="1"/>
        <end position="27"/>
    </location>
</feature>
<sequence length="221" mass="26039">MTSRTEDTQISPPKEDATQKKSQSREERYLEKRIKRLRLVEQRIRPFKQNWDEARVAVEKLLQEEDNLNEIRSLRVPQTPIIKLFQLIGIVSGLSKVSISEWEEFEDHHEQHWTSECAKFCNTETLRKMLQYDFKKLDDQDKELLKGMTQDPTMATNNLAKVSDTCGNLAEYLTCLYSYVIALETADIEDFEVESHEQLRTKIKQMKKELLALKEKNVNEK</sequence>